<organism evidence="13 14">
    <name type="scientific">Trichomonas vaginalis (strain ATCC PRA-98 / G3)</name>
    <dbReference type="NCBI Taxonomy" id="412133"/>
    <lineage>
        <taxon>Eukaryota</taxon>
        <taxon>Metamonada</taxon>
        <taxon>Parabasalia</taxon>
        <taxon>Trichomonadida</taxon>
        <taxon>Trichomonadidae</taxon>
        <taxon>Trichomonas</taxon>
    </lineage>
</organism>
<dbReference type="AlphaFoldDB" id="A2EDQ1"/>
<name>A2EDQ1_TRIV3</name>
<dbReference type="InterPro" id="IPR024576">
    <property type="entry name" value="rRNA_MeTfrase_Spb1_DUF3381"/>
</dbReference>
<dbReference type="PANTHER" id="PTHR10920">
    <property type="entry name" value="RIBOSOMAL RNA METHYLTRANSFERASE"/>
    <property type="match status" value="1"/>
</dbReference>
<feature type="domain" description="Ribosomal RNA methyltransferase SPB1-like C-terminal" evidence="11">
    <location>
        <begin position="510"/>
        <end position="719"/>
    </location>
</feature>
<keyword evidence="8" id="KW-0175">Coiled coil</keyword>
<dbReference type="Gene3D" id="3.40.50.150">
    <property type="entry name" value="Vaccinia Virus protein VP39"/>
    <property type="match status" value="1"/>
</dbReference>
<keyword evidence="5" id="KW-0808">Transferase</keyword>
<evidence type="ECO:0000256" key="6">
    <source>
        <dbReference type="ARBA" id="ARBA00022691"/>
    </source>
</evidence>
<dbReference type="GO" id="GO:0030687">
    <property type="term" value="C:preribosome, large subunit precursor"/>
    <property type="evidence" value="ECO:0000318"/>
    <property type="project" value="GO_Central"/>
</dbReference>
<evidence type="ECO:0000259" key="12">
    <source>
        <dbReference type="Pfam" id="PF11861"/>
    </source>
</evidence>
<sequence length="738" mass="84187">MGQGKTRAYKHRLDKYYHLARQVGYRSRAAFKLIQLNQQFNFLNDAHVCLDLCAAPGGWSQVAAKYMPVGAQIIAIDLAPIKDIPRVIALQGDILLPKTHQRVRKLIQGQKADVVLNDGAPNVGAAWVTDSSNQLELCLASVKFSTLFLRKGGSFVTKVFRSEHYNSLLWVLSQFFEKVVPTKPKASRDSSAELFVVALGYKAPDVVDQRLLDPTYVFSDLDELIAKHAVPSGVETKMTSIDYSTISVSEYLRAEKPLDILTTANKLVFGDDPVSQAALNHPQTTNEIKTLLSDLKLVGFSDRKVLLKWRNKLRNLLVLGNAGEEEKVEEEKKEEEEEVDESDEEIQAAMAELKAKRRKEEKAARRHKAKLRDQLLKRLQRNMGGTTHEYVDPKDRFQKLETPNIVDDTPKTYEQLIEENINNYEANKLGDALDEQADDEYAFVGPRPKFANVVEIDESKLPEDEQQKLKESRIWYNQDIFDDISSDDDNEYTSDEEGGELVEVDETELAKEDEEKQKEDQQAEEQKAKATAAADQLKGQTKKEFDAAAFSQAKLASTKAGRRELVEKSFNRFMHGDDDLAPEWFVNDEKKFNRPMIPVTRDEVAEFKQQMKEIDEVDTKRVLEARQRKRTKALQKIKAAQEKVDDIAEKEGLNERSKLRLMDRIADKVTREMKPAPTVVVVQKRDNGQPIIPKHAKGSKLMFVDPRAKKDLRARKNAEMRPKGVQKKKKSHYIHRRK</sequence>
<dbReference type="GO" id="GO:0000463">
    <property type="term" value="P:maturation of LSU-rRNA from tricistronic rRNA transcript (SSU-rRNA, 5.8S rRNA, LSU-rRNA)"/>
    <property type="evidence" value="ECO:0000318"/>
    <property type="project" value="GO_Central"/>
</dbReference>
<dbReference type="Pfam" id="PF11861">
    <property type="entry name" value="DUF3381"/>
    <property type="match status" value="1"/>
</dbReference>
<keyword evidence="3" id="KW-0698">rRNA processing</keyword>
<feature type="domain" description="DUF3381" evidence="12">
    <location>
        <begin position="227"/>
        <end position="377"/>
    </location>
</feature>
<evidence type="ECO:0000259" key="10">
    <source>
        <dbReference type="Pfam" id="PF01728"/>
    </source>
</evidence>
<dbReference type="HAMAP" id="MF_01547">
    <property type="entry name" value="RNA_methyltr_E"/>
    <property type="match status" value="1"/>
</dbReference>
<dbReference type="InterPro" id="IPR015507">
    <property type="entry name" value="rRNA-MeTfrase_E"/>
</dbReference>
<dbReference type="GO" id="GO:0008650">
    <property type="term" value="F:rRNA (uridine-2'-O-)-methyltransferase activity"/>
    <property type="evidence" value="ECO:0000318"/>
    <property type="project" value="GO_Central"/>
</dbReference>
<dbReference type="InterPro" id="IPR050082">
    <property type="entry name" value="RNA_methyltr_RlmE"/>
</dbReference>
<feature type="compositionally biased region" description="Basic and acidic residues" evidence="9">
    <location>
        <begin position="706"/>
        <end position="722"/>
    </location>
</feature>
<dbReference type="OMA" id="QRKDKYY"/>
<dbReference type="Pfam" id="PF01728">
    <property type="entry name" value="FtsJ"/>
    <property type="match status" value="1"/>
</dbReference>
<evidence type="ECO:0000256" key="9">
    <source>
        <dbReference type="SAM" id="MobiDB-lite"/>
    </source>
</evidence>
<reference evidence="13" key="2">
    <citation type="journal article" date="2007" name="Science">
        <title>Draft genome sequence of the sexually transmitted pathogen Trichomonas vaginalis.</title>
        <authorList>
            <person name="Carlton J.M."/>
            <person name="Hirt R.P."/>
            <person name="Silva J.C."/>
            <person name="Delcher A.L."/>
            <person name="Schatz M."/>
            <person name="Zhao Q."/>
            <person name="Wortman J.R."/>
            <person name="Bidwell S.L."/>
            <person name="Alsmark U.C.M."/>
            <person name="Besteiro S."/>
            <person name="Sicheritz-Ponten T."/>
            <person name="Noel C.J."/>
            <person name="Dacks J.B."/>
            <person name="Foster P.G."/>
            <person name="Simillion C."/>
            <person name="Van de Peer Y."/>
            <person name="Miranda-Saavedra D."/>
            <person name="Barton G.J."/>
            <person name="Westrop G.D."/>
            <person name="Mueller S."/>
            <person name="Dessi D."/>
            <person name="Fiori P.L."/>
            <person name="Ren Q."/>
            <person name="Paulsen I."/>
            <person name="Zhang H."/>
            <person name="Bastida-Corcuera F.D."/>
            <person name="Simoes-Barbosa A."/>
            <person name="Brown M.T."/>
            <person name="Hayes R.D."/>
            <person name="Mukherjee M."/>
            <person name="Okumura C.Y."/>
            <person name="Schneider R."/>
            <person name="Smith A.J."/>
            <person name="Vanacova S."/>
            <person name="Villalvazo M."/>
            <person name="Haas B.J."/>
            <person name="Pertea M."/>
            <person name="Feldblyum T.V."/>
            <person name="Utterback T.R."/>
            <person name="Shu C.L."/>
            <person name="Osoegawa K."/>
            <person name="de Jong P.J."/>
            <person name="Hrdy I."/>
            <person name="Horvathova L."/>
            <person name="Zubacova Z."/>
            <person name="Dolezal P."/>
            <person name="Malik S.B."/>
            <person name="Logsdon J.M. Jr."/>
            <person name="Henze K."/>
            <person name="Gupta A."/>
            <person name="Wang C.C."/>
            <person name="Dunne R.L."/>
            <person name="Upcroft J.A."/>
            <person name="Upcroft P."/>
            <person name="White O."/>
            <person name="Salzberg S.L."/>
            <person name="Tang P."/>
            <person name="Chiu C.-H."/>
            <person name="Lee Y.-S."/>
            <person name="Embley T.M."/>
            <person name="Coombs G.H."/>
            <person name="Mottram J.C."/>
            <person name="Tachezy J."/>
            <person name="Fraser-Liggett C.M."/>
            <person name="Johnson P.J."/>
        </authorList>
    </citation>
    <scope>NUCLEOTIDE SEQUENCE [LARGE SCALE GENOMIC DNA]</scope>
    <source>
        <strain evidence="13">G3</strain>
    </source>
</reference>
<comment type="subcellular location">
    <subcellularLocation>
        <location evidence="1">Nucleus</location>
        <location evidence="1">Nucleolus</location>
    </subcellularLocation>
</comment>
<gene>
    <name evidence="13" type="ORF">TVAG_309050</name>
</gene>
<dbReference type="GO" id="GO:0000466">
    <property type="term" value="P:maturation of 5.8S rRNA from tricistronic rRNA transcript (SSU-rRNA, 5.8S rRNA, LSU-rRNA)"/>
    <property type="evidence" value="ECO:0000318"/>
    <property type="project" value="GO_Central"/>
</dbReference>
<keyword evidence="2" id="KW-0690">Ribosome biogenesis</keyword>
<dbReference type="eggNOG" id="KOG1098">
    <property type="taxonomic scope" value="Eukaryota"/>
</dbReference>
<keyword evidence="14" id="KW-1185">Reference proteome</keyword>
<keyword evidence="7" id="KW-0539">Nucleus</keyword>
<dbReference type="OrthoDB" id="289250at2759"/>
<feature type="compositionally biased region" description="Basic residues" evidence="9">
    <location>
        <begin position="724"/>
        <end position="738"/>
    </location>
</feature>
<dbReference type="SMR" id="A2EDQ1"/>
<dbReference type="Proteomes" id="UP000001542">
    <property type="component" value="Unassembled WGS sequence"/>
</dbReference>
<dbReference type="InterPro" id="IPR002877">
    <property type="entry name" value="RNA_MeTrfase_FtsJ_dom"/>
</dbReference>
<accession>A2EDQ1</accession>
<dbReference type="GO" id="GO:0031167">
    <property type="term" value="P:rRNA methylation"/>
    <property type="evidence" value="ECO:0000318"/>
    <property type="project" value="GO_Central"/>
</dbReference>
<dbReference type="PANTHER" id="PTHR10920:SF13">
    <property type="entry name" value="PRE-RRNA 2'-O-RIBOSE RNA METHYLTRANSFERASE FTSJ3"/>
    <property type="match status" value="1"/>
</dbReference>
<evidence type="ECO:0000256" key="5">
    <source>
        <dbReference type="ARBA" id="ARBA00022679"/>
    </source>
</evidence>
<feature type="region of interest" description="Disordered" evidence="9">
    <location>
        <begin position="324"/>
        <end position="345"/>
    </location>
</feature>
<feature type="compositionally biased region" description="Acidic residues" evidence="9">
    <location>
        <begin position="480"/>
        <end position="507"/>
    </location>
</feature>
<feature type="coiled-coil region" evidence="8">
    <location>
        <begin position="623"/>
        <end position="650"/>
    </location>
</feature>
<evidence type="ECO:0000256" key="4">
    <source>
        <dbReference type="ARBA" id="ARBA00022603"/>
    </source>
</evidence>
<feature type="region of interest" description="Disordered" evidence="9">
    <location>
        <begin position="706"/>
        <end position="738"/>
    </location>
</feature>
<evidence type="ECO:0000259" key="11">
    <source>
        <dbReference type="Pfam" id="PF07780"/>
    </source>
</evidence>
<dbReference type="FunFam" id="3.40.50.150:FF:000004">
    <property type="entry name" value="AdoMet-dependent rRNA methyltransferase SPB1"/>
    <property type="match status" value="1"/>
</dbReference>
<evidence type="ECO:0000256" key="7">
    <source>
        <dbReference type="ARBA" id="ARBA00023242"/>
    </source>
</evidence>
<dbReference type="FunCoup" id="A2EDQ1">
    <property type="interactions" value="638"/>
</dbReference>
<evidence type="ECO:0000256" key="2">
    <source>
        <dbReference type="ARBA" id="ARBA00022517"/>
    </source>
</evidence>
<feature type="compositionally biased region" description="Low complexity" evidence="9">
    <location>
        <begin position="529"/>
        <end position="538"/>
    </location>
</feature>
<dbReference type="STRING" id="5722.A2EDQ1"/>
<evidence type="ECO:0000313" key="14">
    <source>
        <dbReference type="Proteomes" id="UP000001542"/>
    </source>
</evidence>
<feature type="domain" description="Ribosomal RNA methyltransferase FtsJ" evidence="10">
    <location>
        <begin position="25"/>
        <end position="201"/>
    </location>
</feature>
<keyword evidence="6" id="KW-0949">S-adenosyl-L-methionine</keyword>
<dbReference type="GO" id="GO:0016435">
    <property type="term" value="F:rRNA (guanine) methyltransferase activity"/>
    <property type="evidence" value="ECO:0000318"/>
    <property type="project" value="GO_Central"/>
</dbReference>
<dbReference type="InParanoid" id="A2EDQ1"/>
<evidence type="ECO:0000313" key="13">
    <source>
        <dbReference type="EMBL" id="EAY09216.1"/>
    </source>
</evidence>
<evidence type="ECO:0000256" key="3">
    <source>
        <dbReference type="ARBA" id="ARBA00022552"/>
    </source>
</evidence>
<evidence type="ECO:0000256" key="8">
    <source>
        <dbReference type="SAM" id="Coils"/>
    </source>
</evidence>
<proteinExistence type="inferred from homology"/>
<dbReference type="SUPFAM" id="SSF53335">
    <property type="entry name" value="S-adenosyl-L-methionine-dependent methyltransferases"/>
    <property type="match status" value="1"/>
</dbReference>
<reference evidence="13" key="1">
    <citation type="submission" date="2006-10" db="EMBL/GenBank/DDBJ databases">
        <authorList>
            <person name="Amadeo P."/>
            <person name="Zhao Q."/>
            <person name="Wortman J."/>
            <person name="Fraser-Liggett C."/>
            <person name="Carlton J."/>
        </authorList>
    </citation>
    <scope>NUCLEOTIDE SEQUENCE</scope>
    <source>
        <strain evidence="13">G3</strain>
    </source>
</reference>
<dbReference type="Pfam" id="PF07780">
    <property type="entry name" value="Spb1_C"/>
    <property type="match status" value="1"/>
</dbReference>
<keyword evidence="4 13" id="KW-0489">Methyltransferase</keyword>
<dbReference type="VEuPathDB" id="TrichDB:TVAG_309050"/>
<dbReference type="InterPro" id="IPR012920">
    <property type="entry name" value="rRNA_MeTfrase_SPB1-like_C"/>
</dbReference>
<dbReference type="KEGG" id="tva:4767132"/>
<dbReference type="VEuPathDB" id="TrichDB:TVAGG3_0944770"/>
<protein>
    <submittedName>
        <fullName evidence="13">FtsJ-like methyltransferase family protein</fullName>
    </submittedName>
</protein>
<dbReference type="EMBL" id="DS113362">
    <property type="protein sequence ID" value="EAY09216.1"/>
    <property type="molecule type" value="Genomic_DNA"/>
</dbReference>
<feature type="compositionally biased region" description="Basic and acidic residues" evidence="9">
    <location>
        <begin position="508"/>
        <end position="528"/>
    </location>
</feature>
<dbReference type="RefSeq" id="XP_001321439.1">
    <property type="nucleotide sequence ID" value="XM_001321404.1"/>
</dbReference>
<evidence type="ECO:0000256" key="1">
    <source>
        <dbReference type="ARBA" id="ARBA00004604"/>
    </source>
</evidence>
<dbReference type="InterPro" id="IPR029063">
    <property type="entry name" value="SAM-dependent_MTases_sf"/>
</dbReference>
<feature type="region of interest" description="Disordered" evidence="9">
    <location>
        <begin position="480"/>
        <end position="541"/>
    </location>
</feature>
<dbReference type="GO" id="GO:0005730">
    <property type="term" value="C:nucleolus"/>
    <property type="evidence" value="ECO:0000318"/>
    <property type="project" value="GO_Central"/>
</dbReference>
<feature type="compositionally biased region" description="Acidic residues" evidence="9">
    <location>
        <begin position="326"/>
        <end position="345"/>
    </location>
</feature>